<feature type="coiled-coil region" evidence="2">
    <location>
        <begin position="230"/>
        <end position="271"/>
    </location>
</feature>
<dbReference type="GO" id="GO:0003677">
    <property type="term" value="F:DNA binding"/>
    <property type="evidence" value="ECO:0007669"/>
    <property type="project" value="InterPro"/>
</dbReference>
<evidence type="ECO:0000313" key="4">
    <source>
        <dbReference type="EMBL" id="RGD72742.1"/>
    </source>
</evidence>
<evidence type="ECO:0000256" key="1">
    <source>
        <dbReference type="ARBA" id="ARBA00010657"/>
    </source>
</evidence>
<keyword evidence="2" id="KW-0175">Coiled coil</keyword>
<evidence type="ECO:0000256" key="2">
    <source>
        <dbReference type="SAM" id="Coils"/>
    </source>
</evidence>
<sequence length="361" mass="42536">MPTASIVKGKGYARHNDRSLDPKNPEQKSWDINLSSQNIIYKNEPVRDAYDRIFGNALEKYNRSQIEKGRADRQIKNYYDKISRSKQEKACYELIIQIGSMNDKLDPGKYAAVQKALDQYNRSFQERNPNFQVFQQITHRDEKGMDHTHIMFVPVSTGNKRGLETKNSFSGALKEMGYSRNGFDQWREHELEVIKEVMKEHDLEFELGDGRTEHLNVRQYREYKKYESLTLEKQNTLSELQKSVSELENNLDELKSEKNGLEAQNALKRVEIKKKILDFGKPFDFLRKMIDLARVVFSFPEYFLNAINQIYCDYYTGYNTEAYSDGIEKLNKAAQFISEDKYQSIEEVNEMINEIDYEYER</sequence>
<accession>A0A3E3DU17</accession>
<reference evidence="4 5" key="1">
    <citation type="submission" date="2018-08" db="EMBL/GenBank/DDBJ databases">
        <title>A genome reference for cultivated species of the human gut microbiota.</title>
        <authorList>
            <person name="Zou Y."/>
            <person name="Xue W."/>
            <person name="Luo G."/>
        </authorList>
    </citation>
    <scope>NUCLEOTIDE SEQUENCE [LARGE SCALE GENOMIC DNA]</scope>
    <source>
        <strain evidence="4 5">TF08-11</strain>
    </source>
</reference>
<dbReference type="EMBL" id="QUSK01000047">
    <property type="protein sequence ID" value="RGD72742.1"/>
    <property type="molecule type" value="Genomic_DNA"/>
</dbReference>
<dbReference type="InterPro" id="IPR001668">
    <property type="entry name" value="Mob_Pre"/>
</dbReference>
<dbReference type="GO" id="GO:0006310">
    <property type="term" value="P:DNA recombination"/>
    <property type="evidence" value="ECO:0007669"/>
    <property type="project" value="InterPro"/>
</dbReference>
<evidence type="ECO:0000256" key="3">
    <source>
        <dbReference type="SAM" id="MobiDB-lite"/>
    </source>
</evidence>
<feature type="region of interest" description="Disordered" evidence="3">
    <location>
        <begin position="1"/>
        <end position="28"/>
    </location>
</feature>
<gene>
    <name evidence="4" type="ORF">DXC78_12595</name>
</gene>
<protein>
    <recommendedName>
        <fullName evidence="6">Plasmid recombination enzyme</fullName>
    </recommendedName>
</protein>
<name>A0A3E3DU17_9FIRM</name>
<evidence type="ECO:0000313" key="5">
    <source>
        <dbReference type="Proteomes" id="UP000260721"/>
    </source>
</evidence>
<proteinExistence type="inferred from homology"/>
<dbReference type="Proteomes" id="UP000260721">
    <property type="component" value="Unassembled WGS sequence"/>
</dbReference>
<dbReference type="AlphaFoldDB" id="A0A3E3DU17"/>
<feature type="compositionally biased region" description="Basic and acidic residues" evidence="3">
    <location>
        <begin position="14"/>
        <end position="28"/>
    </location>
</feature>
<comment type="similarity">
    <text evidence="1">Belongs to the plasmid mobilization pre family.</text>
</comment>
<comment type="caution">
    <text evidence="4">The sequence shown here is derived from an EMBL/GenBank/DDBJ whole genome shotgun (WGS) entry which is preliminary data.</text>
</comment>
<dbReference type="Pfam" id="PF01076">
    <property type="entry name" value="Mob_Pre"/>
    <property type="match status" value="1"/>
</dbReference>
<dbReference type="RefSeq" id="WP_117447343.1">
    <property type="nucleotide sequence ID" value="NZ_QUSK01000047.1"/>
</dbReference>
<evidence type="ECO:0008006" key="6">
    <source>
        <dbReference type="Google" id="ProtNLM"/>
    </source>
</evidence>
<organism evidence="4 5">
    <name type="scientific">Faecalicoccus pleomorphus</name>
    <dbReference type="NCBI Taxonomy" id="1323"/>
    <lineage>
        <taxon>Bacteria</taxon>
        <taxon>Bacillati</taxon>
        <taxon>Bacillota</taxon>
        <taxon>Erysipelotrichia</taxon>
        <taxon>Erysipelotrichales</taxon>
        <taxon>Erysipelotrichaceae</taxon>
        <taxon>Faecalicoccus</taxon>
    </lineage>
</organism>
<dbReference type="Gene3D" id="3.30.930.30">
    <property type="match status" value="1"/>
</dbReference>